<protein>
    <submittedName>
        <fullName evidence="2">Uncharacterized protein</fullName>
    </submittedName>
</protein>
<gene>
    <name evidence="2" type="ORF">G127AT_14980</name>
</gene>
<evidence type="ECO:0000313" key="2">
    <source>
        <dbReference type="EMBL" id="QTX04543.1"/>
    </source>
</evidence>
<dbReference type="RefSeq" id="WP_210898235.1">
    <property type="nucleotide sequence ID" value="NZ_CP071696.1"/>
</dbReference>
<dbReference type="KEGG" id="aarc:G127AT_14980"/>
<dbReference type="InterPro" id="IPR057369">
    <property type="entry name" value="VG15"/>
</dbReference>
<dbReference type="Pfam" id="PF25310">
    <property type="entry name" value="VG15"/>
    <property type="match status" value="1"/>
</dbReference>
<accession>A0A975FN36</accession>
<sequence>MAPPARPTPPHRRTRRRRSRRRSALRGHLEAAGFTASTAAPASRAVVDPRRLERAVGAEVGSFNLARASEAGELTAAALVLARDKALRAIQTAVLDAGTDRLVTRAGRDRHINGWAMVGDGNPCARCLTLISRGPVYSGRRFTRHTGCCCSLRPVPVGDPAGGWSPEAKAKAASDLYDRSVREGIALRTLMRREGHASA</sequence>
<proteinExistence type="predicted"/>
<name>A0A975FN36_9MICO</name>
<feature type="region of interest" description="Disordered" evidence="1">
    <location>
        <begin position="1"/>
        <end position="24"/>
    </location>
</feature>
<feature type="compositionally biased region" description="Basic residues" evidence="1">
    <location>
        <begin position="9"/>
        <end position="24"/>
    </location>
</feature>
<dbReference type="Proteomes" id="UP000671914">
    <property type="component" value="Chromosome"/>
</dbReference>
<dbReference type="EMBL" id="CP071696">
    <property type="protein sequence ID" value="QTX04543.1"/>
    <property type="molecule type" value="Genomic_DNA"/>
</dbReference>
<organism evidence="2 3">
    <name type="scientific">Agromyces archimandritae</name>
    <dbReference type="NCBI Taxonomy" id="2781962"/>
    <lineage>
        <taxon>Bacteria</taxon>
        <taxon>Bacillati</taxon>
        <taxon>Actinomycetota</taxon>
        <taxon>Actinomycetes</taxon>
        <taxon>Micrococcales</taxon>
        <taxon>Microbacteriaceae</taxon>
        <taxon>Agromyces</taxon>
    </lineage>
</organism>
<keyword evidence="3" id="KW-1185">Reference proteome</keyword>
<dbReference type="AlphaFoldDB" id="A0A975FN36"/>
<evidence type="ECO:0000313" key="3">
    <source>
        <dbReference type="Proteomes" id="UP000671914"/>
    </source>
</evidence>
<reference evidence="2" key="1">
    <citation type="submission" date="2021-03" db="EMBL/GenBank/DDBJ databases">
        <title>Agromyces archimandritus sp. nov., isolated from the cockroach Archimandrita tessellata.</title>
        <authorList>
            <person name="Guzman J."/>
            <person name="Ortuzar M."/>
            <person name="Poehlein A."/>
            <person name="Daniel R."/>
            <person name="Trujillo M."/>
            <person name="Vilcinskas A."/>
        </authorList>
    </citation>
    <scope>NUCLEOTIDE SEQUENCE</scope>
    <source>
        <strain evidence="2">G127AT</strain>
    </source>
</reference>
<evidence type="ECO:0000256" key="1">
    <source>
        <dbReference type="SAM" id="MobiDB-lite"/>
    </source>
</evidence>